<dbReference type="InterPro" id="IPR011009">
    <property type="entry name" value="Kinase-like_dom_sf"/>
</dbReference>
<dbReference type="VEuPathDB" id="FungiDB:UREG_02719"/>
<name>C4JHN3_UNCRE</name>
<dbReference type="SUPFAM" id="SSF56112">
    <property type="entry name" value="Protein kinase-like (PK-like)"/>
    <property type="match status" value="1"/>
</dbReference>
<dbReference type="HOGENOM" id="CLU_044881_1_0_1"/>
<feature type="region of interest" description="Disordered" evidence="1">
    <location>
        <begin position="1"/>
        <end position="40"/>
    </location>
</feature>
<evidence type="ECO:0000313" key="3">
    <source>
        <dbReference type="Proteomes" id="UP000002058"/>
    </source>
</evidence>
<accession>C4JHN3</accession>
<protein>
    <recommendedName>
        <fullName evidence="4">Protein kinase domain-containing protein</fullName>
    </recommendedName>
</protein>
<keyword evidence="3" id="KW-1185">Reference proteome</keyword>
<sequence length="358" mass="41998">MYLSSDQRGYYEKPPPLPYTNGQKFAVRAHQPPPPVRKRTDDCLMDREAREERVKLSPLKRCVLHPPWEGSTGNATVEFEISRQIHTGEKRGVQVVAVNILRTSPGCPQSLQNVTTVVAKFYDPLYFDHYDDGVDPFRCVNKFYTTEAASYSRLADLQGTVIPTFYGSYSVEFPVGQSSRYVRLILMELIPGSSMRDLDPKDFTQEERKRIMKLLIDGESAIYHRDVRLTDLHPRNALVVWDRNLRERIRRVVHIDFESNWMSRLWCLDNPELEQRCLPGTFITPLLRWNVAWDQHANFKDWIDWDYQAWLENVFAHTETSITPEMRAEFLPEDQLEYYREYGHSFSWTGKENNPQTP</sequence>
<proteinExistence type="predicted"/>
<gene>
    <name evidence="2" type="ORF">UREG_02719</name>
</gene>
<dbReference type="GeneID" id="8437504"/>
<dbReference type="RefSeq" id="XP_002543203.1">
    <property type="nucleotide sequence ID" value="XM_002543157.1"/>
</dbReference>
<reference evidence="3" key="1">
    <citation type="journal article" date="2009" name="Genome Res.">
        <title>Comparative genomic analyses of the human fungal pathogens Coccidioides and their relatives.</title>
        <authorList>
            <person name="Sharpton T.J."/>
            <person name="Stajich J.E."/>
            <person name="Rounsley S.D."/>
            <person name="Gardner M.J."/>
            <person name="Wortman J.R."/>
            <person name="Jordar V.S."/>
            <person name="Maiti R."/>
            <person name="Kodira C.D."/>
            <person name="Neafsey D.E."/>
            <person name="Zeng Q."/>
            <person name="Hung C.-Y."/>
            <person name="McMahan C."/>
            <person name="Muszewska A."/>
            <person name="Grynberg M."/>
            <person name="Mandel M.A."/>
            <person name="Kellner E.M."/>
            <person name="Barker B.M."/>
            <person name="Galgiani J.N."/>
            <person name="Orbach M.J."/>
            <person name="Kirkland T.N."/>
            <person name="Cole G.T."/>
            <person name="Henn M.R."/>
            <person name="Birren B.W."/>
            <person name="Taylor J.W."/>
        </authorList>
    </citation>
    <scope>NUCLEOTIDE SEQUENCE [LARGE SCALE GENOMIC DNA]</scope>
    <source>
        <strain evidence="3">UAMH 1704</strain>
    </source>
</reference>
<evidence type="ECO:0000313" key="2">
    <source>
        <dbReference type="EMBL" id="EEP77870.1"/>
    </source>
</evidence>
<organism evidence="2 3">
    <name type="scientific">Uncinocarpus reesii (strain UAMH 1704)</name>
    <dbReference type="NCBI Taxonomy" id="336963"/>
    <lineage>
        <taxon>Eukaryota</taxon>
        <taxon>Fungi</taxon>
        <taxon>Dikarya</taxon>
        <taxon>Ascomycota</taxon>
        <taxon>Pezizomycotina</taxon>
        <taxon>Eurotiomycetes</taxon>
        <taxon>Eurotiomycetidae</taxon>
        <taxon>Onygenales</taxon>
        <taxon>Onygenaceae</taxon>
        <taxon>Uncinocarpus</taxon>
    </lineage>
</organism>
<dbReference type="EMBL" id="CH476615">
    <property type="protein sequence ID" value="EEP77870.1"/>
    <property type="molecule type" value="Genomic_DNA"/>
</dbReference>
<evidence type="ECO:0000256" key="1">
    <source>
        <dbReference type="SAM" id="MobiDB-lite"/>
    </source>
</evidence>
<dbReference type="OMA" id="WEWADWV"/>
<dbReference type="eggNOG" id="ENOG502SCK8">
    <property type="taxonomic scope" value="Eukaryota"/>
</dbReference>
<evidence type="ECO:0008006" key="4">
    <source>
        <dbReference type="Google" id="ProtNLM"/>
    </source>
</evidence>
<dbReference type="InParanoid" id="C4JHN3"/>
<dbReference type="Proteomes" id="UP000002058">
    <property type="component" value="Unassembled WGS sequence"/>
</dbReference>
<dbReference type="OrthoDB" id="4267316at2759"/>
<dbReference type="AlphaFoldDB" id="C4JHN3"/>
<dbReference type="KEGG" id="ure:UREG_02719"/>